<evidence type="ECO:0000256" key="3">
    <source>
        <dbReference type="ARBA" id="ARBA00023163"/>
    </source>
</evidence>
<dbReference type="PANTHER" id="PTHR33154:SF35">
    <property type="entry name" value="TRANSCRIPTIONAL REGULATOR, ARSR FAMILY"/>
    <property type="match status" value="1"/>
</dbReference>
<feature type="domain" description="HTH arsR-type" evidence="4">
    <location>
        <begin position="1"/>
        <end position="95"/>
    </location>
</feature>
<evidence type="ECO:0000259" key="4">
    <source>
        <dbReference type="PROSITE" id="PS50987"/>
    </source>
</evidence>
<dbReference type="SUPFAM" id="SSF46785">
    <property type="entry name" value="Winged helix' DNA-binding domain"/>
    <property type="match status" value="1"/>
</dbReference>
<dbReference type="GO" id="GO:0003700">
    <property type="term" value="F:DNA-binding transcription factor activity"/>
    <property type="evidence" value="ECO:0007669"/>
    <property type="project" value="InterPro"/>
</dbReference>
<protein>
    <submittedName>
        <fullName evidence="5">ArsR family transcriptional regulator</fullName>
    </submittedName>
</protein>
<dbReference type="OrthoDB" id="529288at2"/>
<reference evidence="5 6" key="1">
    <citation type="journal article" date="2019" name="Front. Microbiol.">
        <title>Genomic Features for Desiccation Tolerance and Sugar Biosynthesis in the Extremophile Gloeocapsopsis sp. UTEX B3054.</title>
        <authorList>
            <person name="Urrejola C."/>
            <person name="Alcorta J."/>
            <person name="Salas L."/>
            <person name="Vasquez M."/>
            <person name="Polz M.F."/>
            <person name="Vicuna R."/>
            <person name="Diez B."/>
        </authorList>
    </citation>
    <scope>NUCLEOTIDE SEQUENCE [LARGE SCALE GENOMIC DNA]</scope>
    <source>
        <strain evidence="5 6">1H9</strain>
    </source>
</reference>
<dbReference type="SMART" id="SM00418">
    <property type="entry name" value="HTH_ARSR"/>
    <property type="match status" value="1"/>
</dbReference>
<gene>
    <name evidence="5" type="ORF">BWI75_13885</name>
</gene>
<accession>A0A6N8FW84</accession>
<organism evidence="5 6">
    <name type="scientific">Gloeocapsopsis dulcis AAB1 = 1H9</name>
    <dbReference type="NCBI Taxonomy" id="1433147"/>
    <lineage>
        <taxon>Bacteria</taxon>
        <taxon>Bacillati</taxon>
        <taxon>Cyanobacteriota</taxon>
        <taxon>Cyanophyceae</taxon>
        <taxon>Oscillatoriophycideae</taxon>
        <taxon>Chroococcales</taxon>
        <taxon>Chroococcaceae</taxon>
        <taxon>Gloeocapsopsis</taxon>
        <taxon>Gloeocapsopsis dulcis</taxon>
    </lineage>
</organism>
<dbReference type="InterPro" id="IPR036390">
    <property type="entry name" value="WH_DNA-bd_sf"/>
</dbReference>
<dbReference type="InterPro" id="IPR018656">
    <property type="entry name" value="DUF2087"/>
</dbReference>
<name>A0A6N8FW84_9CHRO</name>
<dbReference type="InterPro" id="IPR001845">
    <property type="entry name" value="HTH_ArsR_DNA-bd_dom"/>
</dbReference>
<dbReference type="PRINTS" id="PR00778">
    <property type="entry name" value="HTHARSR"/>
</dbReference>
<dbReference type="Gene3D" id="1.10.10.10">
    <property type="entry name" value="Winged helix-like DNA-binding domain superfamily/Winged helix DNA-binding domain"/>
    <property type="match status" value="1"/>
</dbReference>
<dbReference type="Proteomes" id="UP000441797">
    <property type="component" value="Unassembled WGS sequence"/>
</dbReference>
<dbReference type="AlphaFoldDB" id="A0A6N8FW84"/>
<dbReference type="PANTHER" id="PTHR33154">
    <property type="entry name" value="TRANSCRIPTIONAL REGULATOR, ARSR FAMILY"/>
    <property type="match status" value="1"/>
</dbReference>
<dbReference type="CDD" id="cd00090">
    <property type="entry name" value="HTH_ARSR"/>
    <property type="match status" value="1"/>
</dbReference>
<keyword evidence="2" id="KW-0238">DNA-binding</keyword>
<dbReference type="InterPro" id="IPR051081">
    <property type="entry name" value="HTH_MetalResp_TranReg"/>
</dbReference>
<keyword evidence="6" id="KW-1185">Reference proteome</keyword>
<comment type="caution">
    <text evidence="5">The sequence shown here is derived from an EMBL/GenBank/DDBJ whole genome shotgun (WGS) entry which is preliminary data.</text>
</comment>
<dbReference type="PROSITE" id="PS50987">
    <property type="entry name" value="HTH_ARSR_2"/>
    <property type="match status" value="1"/>
</dbReference>
<dbReference type="NCBIfam" id="NF033788">
    <property type="entry name" value="HTH_metalloreg"/>
    <property type="match status" value="1"/>
</dbReference>
<evidence type="ECO:0000256" key="1">
    <source>
        <dbReference type="ARBA" id="ARBA00023015"/>
    </source>
</evidence>
<dbReference type="InterPro" id="IPR011991">
    <property type="entry name" value="ArsR-like_HTH"/>
</dbReference>
<evidence type="ECO:0000313" key="6">
    <source>
        <dbReference type="Proteomes" id="UP000441797"/>
    </source>
</evidence>
<proteinExistence type="predicted"/>
<keyword evidence="3" id="KW-0804">Transcription</keyword>
<dbReference type="GO" id="GO:0003677">
    <property type="term" value="F:DNA binding"/>
    <property type="evidence" value="ECO:0007669"/>
    <property type="project" value="UniProtKB-KW"/>
</dbReference>
<dbReference type="Pfam" id="PF01022">
    <property type="entry name" value="HTH_5"/>
    <property type="match status" value="1"/>
</dbReference>
<dbReference type="EMBL" id="NAPY01000020">
    <property type="protein sequence ID" value="MUL37388.1"/>
    <property type="molecule type" value="Genomic_DNA"/>
</dbReference>
<dbReference type="InterPro" id="IPR036388">
    <property type="entry name" value="WH-like_DNA-bd_sf"/>
</dbReference>
<evidence type="ECO:0000313" key="5">
    <source>
        <dbReference type="EMBL" id="MUL37388.1"/>
    </source>
</evidence>
<sequence>MEQDAMQSLLRFFKVLANESRLKMLGILASRECSVEELATLLQLKEPTVSHHLNKLKELNLVKMRPEGNTHLYQLNSEALQGISKEIFSPKQIASLAENIEGEAWERKVLQNFLVDGRLKEIPASRKKRVVILKWLANQFEVGVKYPEIKVNTILKRHHEDCATLRRELIGYQLMQRESGTYWRMSNEG</sequence>
<evidence type="ECO:0000256" key="2">
    <source>
        <dbReference type="ARBA" id="ARBA00023125"/>
    </source>
</evidence>
<dbReference type="Pfam" id="PF09860">
    <property type="entry name" value="DUF2087"/>
    <property type="match status" value="1"/>
</dbReference>
<keyword evidence="1" id="KW-0805">Transcription regulation</keyword>